<feature type="modified residue" description="4-aspartylphosphate" evidence="2">
    <location>
        <position position="51"/>
    </location>
</feature>
<protein>
    <recommendedName>
        <fullName evidence="3">Response regulatory domain-containing protein</fullName>
    </recommendedName>
</protein>
<dbReference type="OrthoDB" id="9811749at2"/>
<dbReference type="EMBL" id="PIPL01000001">
    <property type="protein sequence ID" value="RUO26102.1"/>
    <property type="molecule type" value="Genomic_DNA"/>
</dbReference>
<dbReference type="SMART" id="SM00331">
    <property type="entry name" value="PP2C_SIG"/>
    <property type="match status" value="1"/>
</dbReference>
<dbReference type="CDD" id="cd16936">
    <property type="entry name" value="HATPase_RsbW-like"/>
    <property type="match status" value="1"/>
</dbReference>
<evidence type="ECO:0000313" key="4">
    <source>
        <dbReference type="EMBL" id="RUO26102.1"/>
    </source>
</evidence>
<dbReference type="InterPro" id="IPR001932">
    <property type="entry name" value="PPM-type_phosphatase-like_dom"/>
</dbReference>
<evidence type="ECO:0000256" key="1">
    <source>
        <dbReference type="ARBA" id="ARBA00022801"/>
    </source>
</evidence>
<dbReference type="SUPFAM" id="SSF52172">
    <property type="entry name" value="CheY-like"/>
    <property type="match status" value="1"/>
</dbReference>
<dbReference type="PANTHER" id="PTHR43156">
    <property type="entry name" value="STAGE II SPORULATION PROTEIN E-RELATED"/>
    <property type="match status" value="1"/>
</dbReference>
<keyword evidence="5" id="KW-1185">Reference proteome</keyword>
<evidence type="ECO:0000256" key="2">
    <source>
        <dbReference type="PROSITE-ProRule" id="PRU00169"/>
    </source>
</evidence>
<gene>
    <name evidence="4" type="ORF">CWE09_05085</name>
</gene>
<reference evidence="4 5" key="1">
    <citation type="journal article" date="2011" name="Front. Microbiol.">
        <title>Genomic signatures of strain selection and enhancement in Bacillus atrophaeus var. globigii, a historical biowarfare simulant.</title>
        <authorList>
            <person name="Gibbons H.S."/>
            <person name="Broomall S.M."/>
            <person name="McNew L.A."/>
            <person name="Daligault H."/>
            <person name="Chapman C."/>
            <person name="Bruce D."/>
            <person name="Karavis M."/>
            <person name="Krepps M."/>
            <person name="McGregor P.A."/>
            <person name="Hong C."/>
            <person name="Park K.H."/>
            <person name="Akmal A."/>
            <person name="Feldman A."/>
            <person name="Lin J.S."/>
            <person name="Chang W.E."/>
            <person name="Higgs B.W."/>
            <person name="Demirev P."/>
            <person name="Lindquist J."/>
            <person name="Liem A."/>
            <person name="Fochler E."/>
            <person name="Read T.D."/>
            <person name="Tapia R."/>
            <person name="Johnson S."/>
            <person name="Bishop-Lilly K.A."/>
            <person name="Detter C."/>
            <person name="Han C."/>
            <person name="Sozhamannan S."/>
            <person name="Rosenzweig C.N."/>
            <person name="Skowronski E.W."/>
        </authorList>
    </citation>
    <scope>NUCLEOTIDE SEQUENCE [LARGE SCALE GENOMIC DNA]</scope>
    <source>
        <strain evidence="4 5">MLST1</strain>
    </source>
</reference>
<dbReference type="AlphaFoldDB" id="A0A432W7T3"/>
<dbReference type="InterPro" id="IPR001789">
    <property type="entry name" value="Sig_transdc_resp-reg_receiver"/>
</dbReference>
<comment type="caution">
    <text evidence="4">The sequence shown here is derived from an EMBL/GenBank/DDBJ whole genome shotgun (WGS) entry which is preliminary data.</text>
</comment>
<keyword evidence="1" id="KW-0378">Hydrolase</keyword>
<dbReference type="Gene3D" id="3.30.565.10">
    <property type="entry name" value="Histidine kinase-like ATPase, C-terminal domain"/>
    <property type="match status" value="1"/>
</dbReference>
<dbReference type="SMART" id="SM00448">
    <property type="entry name" value="REC"/>
    <property type="match status" value="1"/>
</dbReference>
<sequence>MRILIVDDQAPNRVLLSDMVSGFGFQCLSVSSAKQGLAAFQQFQPDIVLLDVLMPEMDGIEAAPQFKQVAGDVHLPLIFITALDDQQTLLRCLQAGGDDFVSKPFEPVVLEAKLLAHKRSRELSITLAEKNKALAYHSSRVEREHQIVEHIFHNSLLSNHLDYPHLQTYLSSMSMFNGDLLLASPGPLGNMYFLLGDFTGHGLSAAIGALPTAETFFSMSRDGSSVGELSREINKRLHQLLPSDMFLAAIILEISASGTRLSYWNGGMPPGLLITTDNKVQPTLQPQHLALGILQDAQFDSGLSSLSVEEGDSLLLYSDGVIEQYQRKTGMLGVDGLCELVGQSNASQLSLSRDLVPLFTEQPQRDDISLALLRCKPTGIAPQADHSLPSPLSFELRLKLEAEHIRQQNPVNRLVSDLMHVEGFARYKTQFFTLLSEAYSNALEHGLLQLDSSWKSAPEGFEYYYQEYQRRLGELQQGCIDIFISYQAETRCINFEITDSGQGFNRQSETNNDQTDDNFGRGLRLVEELSVNLHWKNQGRTVAFTLPLRD</sequence>
<dbReference type="Pfam" id="PF00072">
    <property type="entry name" value="Response_reg"/>
    <property type="match status" value="1"/>
</dbReference>
<dbReference type="GO" id="GO:0000160">
    <property type="term" value="P:phosphorelay signal transduction system"/>
    <property type="evidence" value="ECO:0007669"/>
    <property type="project" value="InterPro"/>
</dbReference>
<proteinExistence type="predicted"/>
<dbReference type="PANTHER" id="PTHR43156:SF2">
    <property type="entry name" value="STAGE II SPORULATION PROTEIN E"/>
    <property type="match status" value="1"/>
</dbReference>
<dbReference type="Gene3D" id="3.40.50.2300">
    <property type="match status" value="1"/>
</dbReference>
<dbReference type="RefSeq" id="WP_126802918.1">
    <property type="nucleotide sequence ID" value="NZ_PIPL01000001.1"/>
</dbReference>
<dbReference type="InterPro" id="IPR011006">
    <property type="entry name" value="CheY-like_superfamily"/>
</dbReference>
<dbReference type="PROSITE" id="PS50110">
    <property type="entry name" value="RESPONSE_REGULATORY"/>
    <property type="match status" value="1"/>
</dbReference>
<evidence type="ECO:0000313" key="5">
    <source>
        <dbReference type="Proteomes" id="UP000288293"/>
    </source>
</evidence>
<dbReference type="Proteomes" id="UP000288293">
    <property type="component" value="Unassembled WGS sequence"/>
</dbReference>
<dbReference type="Gene3D" id="3.60.40.10">
    <property type="entry name" value="PPM-type phosphatase domain"/>
    <property type="match status" value="1"/>
</dbReference>
<dbReference type="Pfam" id="PF07228">
    <property type="entry name" value="SpoIIE"/>
    <property type="match status" value="1"/>
</dbReference>
<accession>A0A432W7T3</accession>
<evidence type="ECO:0000259" key="3">
    <source>
        <dbReference type="PROSITE" id="PS50110"/>
    </source>
</evidence>
<keyword evidence="2" id="KW-0597">Phosphoprotein</keyword>
<dbReference type="GO" id="GO:0016791">
    <property type="term" value="F:phosphatase activity"/>
    <property type="evidence" value="ECO:0007669"/>
    <property type="project" value="TreeGrafter"/>
</dbReference>
<name>A0A432W7T3_9GAMM</name>
<feature type="domain" description="Response regulatory" evidence="3">
    <location>
        <begin position="2"/>
        <end position="118"/>
    </location>
</feature>
<dbReference type="InterPro" id="IPR036890">
    <property type="entry name" value="HATPase_C_sf"/>
</dbReference>
<organism evidence="4 5">
    <name type="scientific">Aliidiomarina minuta</name>
    <dbReference type="NCBI Taxonomy" id="880057"/>
    <lineage>
        <taxon>Bacteria</taxon>
        <taxon>Pseudomonadati</taxon>
        <taxon>Pseudomonadota</taxon>
        <taxon>Gammaproteobacteria</taxon>
        <taxon>Alteromonadales</taxon>
        <taxon>Idiomarinaceae</taxon>
        <taxon>Aliidiomarina</taxon>
    </lineage>
</organism>
<dbReference type="SUPFAM" id="SSF55874">
    <property type="entry name" value="ATPase domain of HSP90 chaperone/DNA topoisomerase II/histidine kinase"/>
    <property type="match status" value="1"/>
</dbReference>
<dbReference type="SUPFAM" id="SSF81606">
    <property type="entry name" value="PP2C-like"/>
    <property type="match status" value="1"/>
</dbReference>
<dbReference type="InterPro" id="IPR036457">
    <property type="entry name" value="PPM-type-like_dom_sf"/>
</dbReference>
<dbReference type="InterPro" id="IPR052016">
    <property type="entry name" value="Bact_Sigma-Reg"/>
</dbReference>